<dbReference type="PANTHER" id="PTHR43156:SF9">
    <property type="entry name" value="HAMP DOMAIN-CONTAINING PROTEIN"/>
    <property type="match status" value="1"/>
</dbReference>
<dbReference type="InterPro" id="IPR003018">
    <property type="entry name" value="GAF"/>
</dbReference>
<keyword evidence="2" id="KW-0175">Coiled coil</keyword>
<evidence type="ECO:0000259" key="4">
    <source>
        <dbReference type="PROSITE" id="PS50885"/>
    </source>
</evidence>
<feature type="domain" description="HAMP" evidence="4">
    <location>
        <begin position="306"/>
        <end position="359"/>
    </location>
</feature>
<feature type="coiled-coil region" evidence="2">
    <location>
        <begin position="38"/>
        <end position="65"/>
    </location>
</feature>
<dbReference type="CDD" id="cd06225">
    <property type="entry name" value="HAMP"/>
    <property type="match status" value="1"/>
</dbReference>
<sequence length="854" mass="98231">MKLTPKKRQAKSIKTRLIWSFAANLVIIFVVFIAFGSIRNITQNAEALVAELNELSDKIQKIKTTRQSFLLTETINPSFYESKDNHFIIKHNLLLDEINLQIEGFYINSYVQNANVIPSLRTLQNTLSLYHVSFDSLINVQLQRGFKSYGVEGDMRRAIYSVMNSGYTLDQVKILSLRRHEKDYILRKDLQYLAKLTNVITLLKEDIDNNISEKYGRVYLKGGLDTYLKNFKELVNLDRKLGYYGVRGIKDNLNSELSVAERQIASVIKTMIAYMDYWKRINLIVLFISAFSIILVNAGLLFYLLSRLGKPINKLSKSIHEIVAKDFQGKLYTIKTKDEIGDLSNDFNYVLEKMNERSDEIIQQKEELAITYEKIDTIRQIGGRLNKHVSVEAIVKEFYYSLGNILDFSTFLIGVYQKDELNYQGYNNVGEFISFDRSIHEFTHLGVECFRRQEPIIVQDFLGDDNNEFKHLLPVITSQKIGSLIYLPMTSASGRVGVLAIHNTTANSFTEVQINMLGSIVVYAVSALDTAINYESLEHQVEKKTAKINSQKEELVQSNALLKGTLEELEFTNKQWKSSVQYAQRIQQALLPNFSEVRSKFEDAFVLYRPKDIVSGDFYWLETKGDFIYFAVADCTGHGVPGAFMSILGREILSNLVNTKDITSPAELLDELHIRIRVVLQQERLKNKDGMDIGLCVMNTRTNEFRFAGAHHPLYIVKKNDKGENFIEVIDGNRQSIGGHVLKKKKYAPFKEHRVERSRNEEILSLYMCSDGYQDQFGGDQGRKFYKKNFRNMLKDIADKHMYEQKSIIAMTIDDWMTGNVKQTDDILVVGFQPKMDQANNLKIENIKKIMEIC</sequence>
<feature type="transmembrane region" description="Helical" evidence="3">
    <location>
        <begin position="283"/>
        <end position="305"/>
    </location>
</feature>
<protein>
    <submittedName>
        <fullName evidence="5">SpoIIE family protein phosphatase</fullName>
    </submittedName>
</protein>
<dbReference type="RefSeq" id="WP_144072282.1">
    <property type="nucleotide sequence ID" value="NZ_CP076128.1"/>
</dbReference>
<keyword evidence="3" id="KW-0472">Membrane</keyword>
<proteinExistence type="predicted"/>
<dbReference type="InterPro" id="IPR001932">
    <property type="entry name" value="PPM-type_phosphatase-like_dom"/>
</dbReference>
<evidence type="ECO:0000313" key="5">
    <source>
        <dbReference type="EMBL" id="QWG08363.1"/>
    </source>
</evidence>
<dbReference type="Pfam" id="PF07228">
    <property type="entry name" value="SpoIIE"/>
    <property type="match status" value="1"/>
</dbReference>
<dbReference type="PANTHER" id="PTHR43156">
    <property type="entry name" value="STAGE II SPORULATION PROTEIN E-RELATED"/>
    <property type="match status" value="1"/>
</dbReference>
<dbReference type="InterPro" id="IPR052016">
    <property type="entry name" value="Bact_Sigma-Reg"/>
</dbReference>
<accession>A0ABX8GYE8</accession>
<dbReference type="EMBL" id="CP076128">
    <property type="protein sequence ID" value="QWG08363.1"/>
    <property type="molecule type" value="Genomic_DNA"/>
</dbReference>
<keyword evidence="3" id="KW-0812">Transmembrane</keyword>
<feature type="transmembrane region" description="Helical" evidence="3">
    <location>
        <begin position="21"/>
        <end position="38"/>
    </location>
</feature>
<dbReference type="SUPFAM" id="SSF158472">
    <property type="entry name" value="HAMP domain-like"/>
    <property type="match status" value="1"/>
</dbReference>
<dbReference type="InterPro" id="IPR029016">
    <property type="entry name" value="GAF-like_dom_sf"/>
</dbReference>
<evidence type="ECO:0000256" key="3">
    <source>
        <dbReference type="SAM" id="Phobius"/>
    </source>
</evidence>
<dbReference type="InterPro" id="IPR003660">
    <property type="entry name" value="HAMP_dom"/>
</dbReference>
<dbReference type="Pfam" id="PF13185">
    <property type="entry name" value="GAF_2"/>
    <property type="match status" value="1"/>
</dbReference>
<dbReference type="Proteomes" id="UP000682802">
    <property type="component" value="Chromosome 1"/>
</dbReference>
<evidence type="ECO:0000256" key="2">
    <source>
        <dbReference type="SAM" id="Coils"/>
    </source>
</evidence>
<dbReference type="SMART" id="SM00304">
    <property type="entry name" value="HAMP"/>
    <property type="match status" value="1"/>
</dbReference>
<reference evidence="5 6" key="1">
    <citation type="submission" date="2021-05" db="EMBL/GenBank/DDBJ databases">
        <title>Comparative genomic studies on the polysaccharide-degrading batcterial strains of the Flammeovirga genus.</title>
        <authorList>
            <person name="Zewei F."/>
            <person name="Zheng Z."/>
            <person name="Yu L."/>
            <person name="Ruyue G."/>
            <person name="Yanhong M."/>
            <person name="Yuanyuan C."/>
            <person name="Jingyan G."/>
            <person name="Wenjun H."/>
        </authorList>
    </citation>
    <scope>NUCLEOTIDE SEQUENCE [LARGE SCALE GENOMIC DNA]</scope>
    <source>
        <strain evidence="5 6">YS10</strain>
    </source>
</reference>
<evidence type="ECO:0000313" key="6">
    <source>
        <dbReference type="Proteomes" id="UP000682802"/>
    </source>
</evidence>
<dbReference type="SUPFAM" id="SSF55781">
    <property type="entry name" value="GAF domain-like"/>
    <property type="match status" value="1"/>
</dbReference>
<dbReference type="Gene3D" id="3.60.40.10">
    <property type="entry name" value="PPM-type phosphatase domain"/>
    <property type="match status" value="1"/>
</dbReference>
<name>A0ABX8GYE8_9BACT</name>
<dbReference type="Gene3D" id="6.10.340.10">
    <property type="match status" value="1"/>
</dbReference>
<dbReference type="PROSITE" id="PS50885">
    <property type="entry name" value="HAMP"/>
    <property type="match status" value="1"/>
</dbReference>
<dbReference type="Gene3D" id="3.30.450.40">
    <property type="match status" value="1"/>
</dbReference>
<evidence type="ECO:0000256" key="1">
    <source>
        <dbReference type="ARBA" id="ARBA00022801"/>
    </source>
</evidence>
<organism evidence="5 6">
    <name type="scientific">Flammeovirga kamogawensis</name>
    <dbReference type="NCBI Taxonomy" id="373891"/>
    <lineage>
        <taxon>Bacteria</taxon>
        <taxon>Pseudomonadati</taxon>
        <taxon>Bacteroidota</taxon>
        <taxon>Cytophagia</taxon>
        <taxon>Cytophagales</taxon>
        <taxon>Flammeovirgaceae</taxon>
        <taxon>Flammeovirga</taxon>
    </lineage>
</organism>
<keyword evidence="6" id="KW-1185">Reference proteome</keyword>
<keyword evidence="1" id="KW-0378">Hydrolase</keyword>
<keyword evidence="3" id="KW-1133">Transmembrane helix</keyword>
<gene>
    <name evidence="5" type="ORF">KM029_05355</name>
</gene>
<dbReference type="InterPro" id="IPR036457">
    <property type="entry name" value="PPM-type-like_dom_sf"/>
</dbReference>
<dbReference type="Pfam" id="PF00672">
    <property type="entry name" value="HAMP"/>
    <property type="match status" value="1"/>
</dbReference>